<dbReference type="Pfam" id="PF11042">
    <property type="entry name" value="DUF2750"/>
    <property type="match status" value="1"/>
</dbReference>
<reference evidence="2" key="1">
    <citation type="journal article" date="2019" name="Int. J. Syst. Evol. Microbiol.">
        <title>The Global Catalogue of Microorganisms (GCM) 10K type strain sequencing project: providing services to taxonomists for standard genome sequencing and annotation.</title>
        <authorList>
            <consortium name="The Broad Institute Genomics Platform"/>
            <consortium name="The Broad Institute Genome Sequencing Center for Infectious Disease"/>
            <person name="Wu L."/>
            <person name="Ma J."/>
        </authorList>
    </citation>
    <scope>NUCLEOTIDE SEQUENCE [LARGE SCALE GENOMIC DNA]</scope>
    <source>
        <strain evidence="2">NBRC 108723</strain>
    </source>
</reference>
<dbReference type="InterPro" id="IPR021284">
    <property type="entry name" value="DUF2750"/>
</dbReference>
<evidence type="ECO:0000313" key="2">
    <source>
        <dbReference type="Proteomes" id="UP001157138"/>
    </source>
</evidence>
<comment type="caution">
    <text evidence="1">The sequence shown here is derived from an EMBL/GenBank/DDBJ whole genome shotgun (WGS) entry which is preliminary data.</text>
</comment>
<organism evidence="1 2">
    <name type="scientific">Vibrio zhanjiangensis</name>
    <dbReference type="NCBI Taxonomy" id="1046128"/>
    <lineage>
        <taxon>Bacteria</taxon>
        <taxon>Pseudomonadati</taxon>
        <taxon>Pseudomonadota</taxon>
        <taxon>Gammaproteobacteria</taxon>
        <taxon>Vibrionales</taxon>
        <taxon>Vibrionaceae</taxon>
        <taxon>Vibrio</taxon>
    </lineage>
</organism>
<proteinExistence type="predicted"/>
<dbReference type="EMBL" id="BSPW01000073">
    <property type="protein sequence ID" value="GLT19343.1"/>
    <property type="molecule type" value="Genomic_DNA"/>
</dbReference>
<dbReference type="Proteomes" id="UP001157138">
    <property type="component" value="Unassembled WGS sequence"/>
</dbReference>
<dbReference type="RefSeq" id="WP_284193201.1">
    <property type="nucleotide sequence ID" value="NZ_BSPW01000073.1"/>
</dbReference>
<sequence length="129" mass="15037">MPHSLSQKEVESVLKLNENERFSYTIKEIVKHKKIWILTDEHGCVMLNTEDEECVPIWPNQEFASLWATGEWDSCKAEPISTAKWFSRWTQGLEEDGLSVVVFPNHDEEGVVVFPDELEFELKKADKKR</sequence>
<protein>
    <recommendedName>
        <fullName evidence="3">DUF2750 domain-containing protein</fullName>
    </recommendedName>
</protein>
<evidence type="ECO:0000313" key="1">
    <source>
        <dbReference type="EMBL" id="GLT19343.1"/>
    </source>
</evidence>
<keyword evidence="2" id="KW-1185">Reference proteome</keyword>
<name>A0ABQ6F1G8_9VIBR</name>
<accession>A0ABQ6F1G8</accession>
<gene>
    <name evidence="1" type="ORF">GCM10007938_31250</name>
</gene>
<evidence type="ECO:0008006" key="3">
    <source>
        <dbReference type="Google" id="ProtNLM"/>
    </source>
</evidence>